<name>A0A6A7A035_9PLEO</name>
<feature type="compositionally biased region" description="Basic and acidic residues" evidence="6">
    <location>
        <begin position="1248"/>
        <end position="1265"/>
    </location>
</feature>
<dbReference type="Gene3D" id="3.40.395.10">
    <property type="entry name" value="Adenoviral Proteinase, Chain A"/>
    <property type="match status" value="1"/>
</dbReference>
<feature type="compositionally biased region" description="Basic residues" evidence="6">
    <location>
        <begin position="1295"/>
        <end position="1304"/>
    </location>
</feature>
<evidence type="ECO:0000256" key="6">
    <source>
        <dbReference type="SAM" id="MobiDB-lite"/>
    </source>
</evidence>
<dbReference type="InterPro" id="IPR038765">
    <property type="entry name" value="Papain-like_cys_pep_sf"/>
</dbReference>
<evidence type="ECO:0000313" key="8">
    <source>
        <dbReference type="EMBL" id="KAF2826682.1"/>
    </source>
</evidence>
<dbReference type="EMBL" id="MU006225">
    <property type="protein sequence ID" value="KAF2826682.1"/>
    <property type="molecule type" value="Genomic_DNA"/>
</dbReference>
<feature type="compositionally biased region" description="Polar residues" evidence="6">
    <location>
        <begin position="811"/>
        <end position="841"/>
    </location>
</feature>
<protein>
    <recommendedName>
        <fullName evidence="7">Ubiquitin-like protease family profile domain-containing protein</fullName>
    </recommendedName>
</protein>
<dbReference type="PANTHER" id="PTHR46896:SF3">
    <property type="entry name" value="FI06413P-RELATED"/>
    <property type="match status" value="1"/>
</dbReference>
<feature type="compositionally biased region" description="Acidic residues" evidence="6">
    <location>
        <begin position="1391"/>
        <end position="1402"/>
    </location>
</feature>
<evidence type="ECO:0000259" key="7">
    <source>
        <dbReference type="PROSITE" id="PS50600"/>
    </source>
</evidence>
<evidence type="ECO:0000256" key="3">
    <source>
        <dbReference type="ARBA" id="ARBA00022670"/>
    </source>
</evidence>
<feature type="compositionally biased region" description="Low complexity" evidence="6">
    <location>
        <begin position="628"/>
        <end position="640"/>
    </location>
</feature>
<keyword evidence="9" id="KW-1185">Reference proteome</keyword>
<reference evidence="8" key="1">
    <citation type="journal article" date="2020" name="Stud. Mycol.">
        <title>101 Dothideomycetes genomes: a test case for predicting lifestyles and emergence of pathogens.</title>
        <authorList>
            <person name="Haridas S."/>
            <person name="Albert R."/>
            <person name="Binder M."/>
            <person name="Bloem J."/>
            <person name="Labutti K."/>
            <person name="Salamov A."/>
            <person name="Andreopoulos B."/>
            <person name="Baker S."/>
            <person name="Barry K."/>
            <person name="Bills G."/>
            <person name="Bluhm B."/>
            <person name="Cannon C."/>
            <person name="Castanera R."/>
            <person name="Culley D."/>
            <person name="Daum C."/>
            <person name="Ezra D."/>
            <person name="Gonzalez J."/>
            <person name="Henrissat B."/>
            <person name="Kuo A."/>
            <person name="Liang C."/>
            <person name="Lipzen A."/>
            <person name="Lutzoni F."/>
            <person name="Magnuson J."/>
            <person name="Mondo S."/>
            <person name="Nolan M."/>
            <person name="Ohm R."/>
            <person name="Pangilinan J."/>
            <person name="Park H.-J."/>
            <person name="Ramirez L."/>
            <person name="Alfaro M."/>
            <person name="Sun H."/>
            <person name="Tritt A."/>
            <person name="Yoshinaga Y."/>
            <person name="Zwiers L.-H."/>
            <person name="Turgeon B."/>
            <person name="Goodwin S."/>
            <person name="Spatafora J."/>
            <person name="Crous P."/>
            <person name="Grigoriev I."/>
        </authorList>
    </citation>
    <scope>NUCLEOTIDE SEQUENCE</scope>
    <source>
        <strain evidence="8">CBS 113818</strain>
    </source>
</reference>
<proteinExistence type="inferred from homology"/>
<gene>
    <name evidence="8" type="ORF">CC86DRAFT_455383</name>
</gene>
<organism evidence="8 9">
    <name type="scientific">Ophiobolus disseminans</name>
    <dbReference type="NCBI Taxonomy" id="1469910"/>
    <lineage>
        <taxon>Eukaryota</taxon>
        <taxon>Fungi</taxon>
        <taxon>Dikarya</taxon>
        <taxon>Ascomycota</taxon>
        <taxon>Pezizomycotina</taxon>
        <taxon>Dothideomycetes</taxon>
        <taxon>Pleosporomycetidae</taxon>
        <taxon>Pleosporales</taxon>
        <taxon>Pleosporineae</taxon>
        <taxon>Phaeosphaeriaceae</taxon>
        <taxon>Ophiobolus</taxon>
    </lineage>
</organism>
<keyword evidence="5" id="KW-0378">Hydrolase</keyword>
<feature type="region of interest" description="Disordered" evidence="6">
    <location>
        <begin position="810"/>
        <end position="887"/>
    </location>
</feature>
<dbReference type="Proteomes" id="UP000799424">
    <property type="component" value="Unassembled WGS sequence"/>
</dbReference>
<evidence type="ECO:0000256" key="5">
    <source>
        <dbReference type="ARBA" id="ARBA00022801"/>
    </source>
</evidence>
<evidence type="ECO:0000256" key="1">
    <source>
        <dbReference type="ARBA" id="ARBA00005234"/>
    </source>
</evidence>
<feature type="compositionally biased region" description="Polar residues" evidence="6">
    <location>
        <begin position="286"/>
        <end position="315"/>
    </location>
</feature>
<feature type="region of interest" description="Disordered" evidence="6">
    <location>
        <begin position="407"/>
        <end position="439"/>
    </location>
</feature>
<feature type="region of interest" description="Disordered" evidence="6">
    <location>
        <begin position="1391"/>
        <end position="1437"/>
    </location>
</feature>
<dbReference type="GO" id="GO:0016926">
    <property type="term" value="P:protein desumoylation"/>
    <property type="evidence" value="ECO:0007669"/>
    <property type="project" value="TreeGrafter"/>
</dbReference>
<feature type="compositionally biased region" description="Basic residues" evidence="6">
    <location>
        <begin position="910"/>
        <end position="920"/>
    </location>
</feature>
<feature type="compositionally biased region" description="Basic and acidic residues" evidence="6">
    <location>
        <begin position="1208"/>
        <end position="1217"/>
    </location>
</feature>
<dbReference type="Pfam" id="PF02902">
    <property type="entry name" value="Peptidase_C48"/>
    <property type="match status" value="1"/>
</dbReference>
<feature type="compositionally biased region" description="Polar residues" evidence="6">
    <location>
        <begin position="39"/>
        <end position="54"/>
    </location>
</feature>
<dbReference type="PROSITE" id="PS50600">
    <property type="entry name" value="ULP_PROTEASE"/>
    <property type="match status" value="1"/>
</dbReference>
<feature type="region of interest" description="Disordered" evidence="6">
    <location>
        <begin position="618"/>
        <end position="640"/>
    </location>
</feature>
<sequence length="1437" mass="158839">MELFSQLYNAISGHGAAQEQTNDTDDEHTWTLNGALPSNPFSQASSTTQIDLTSPTRQAPPQPRTRPANADTAQHSILKQGLADERRLIGDFHIPADRVSAPDPHLLWQTAPRPAMGKPAAGRGLRPIDTLNATTSAIRSSRPIDYGKSSRNARNPRIGYVSGPGQEEYMARTGVRSLHTPSRTTPSRQAQSYRSGEASPLKRRKTGHASAQEVIDFTEDDHPRVGAPHHAATSVARQHDVSRPNQSSQSRRSVDSGTTLVGRQPKAPIMSEFKATGDLVRRSIARSKQQSPDPQYKSSYGRSVSGSVTPHTQDTPIHIPDDEPVAPISIFDDFQQGVSDGTPEERKAQNKRNVTTSHHFPNARINESTADAGKQTTTVRKSNLRNFKPVQREVVDVDPISDDELAMDLAPKKNMSTRRQASPSKISQTANRGVKRRTKVEETSEGWPLFWARTHDLVLHGNNVGDLGPPTLRLLDGEEPGTWNIVEYDATHPSGVTRACITPKDVIRGQADHTGRIRLEGPRSHDGNSAIFDLDFKDPADFRKFRDEHASPLTFRNKLTDWEPEQMAALFLRPLHKNNKVGTSTLVDDSVSAVSDESPAVNWPSKTPLLDHVRGAGSNPAANINRGSASTTRSSARTTRSVAPLHDVEEIHQEPAVEKYSIVYGLGTPWLSPLTYGNSRQKSVVDFNDLPRLDEEEMLNDSLIDFYMIWLFDKYKIPKDKVYFFNTYFYTKLTEKTGRSSMNYEAVKRWTAKIDIFGFDYIVVPIHEATHWYLAIICNVNNIERKLAQEDFDEGAVEEFKAALPEAHATVGSTTAPEAQPDATPQASISPENEGNQQDGSDANLFDEEGSLNLVNPDETGDEQHQHTHISSIPQSPGEAAQASELAPPALDQDAVPISIFSKLSAPAERKKKSKRKPPVTKRDPSQPVIIVLDSLGNPHSNTVRSLKDWLAAEGLERRSMEAEIKGNGVYPKGDLIPVQSNWSDCGVYVLGYVEKFFQNPDEFKRKLLTGEMTPEDDWPELKPKEMRTDLRNLLFKIAKEQELTKPKKRKGKKASTPAKKVSPIKAQLTNAEHQASPALQATRAGLADISTAPAKTAPVEMQPIVVEKDETNELPRLRLQSPFNPKAHTDACLARDKSPEFVVGTVSDPPPASPALFVKRTSLSPQKKTPGRRMNPEVRIPARSPAPQQLLQKSHHIEVASTSIFESPHEPARDTRSMSPLKRSRQVADDDDLVRTPASRKKAKSTSAEKQRLSSRMNGDRDGSSDNPIEIMDSQDVNPKTTQSPGGFRTGSPAKRKPPSRSPRKSDLRRAPSVEEMPSLSRIPDKTQSLRHAPSIEEISPYPPRETPRKRRQPEADSVSNLLESKLDADDKVLDQAKEAAVLASLACGEEYEADPMDIDSEGGHPMDTAADDVIRETPEPARRSPSWSKSQPLPM</sequence>
<dbReference type="InterPro" id="IPR003653">
    <property type="entry name" value="Peptidase_C48_C"/>
</dbReference>
<keyword evidence="4" id="KW-0833">Ubl conjugation pathway</keyword>
<keyword evidence="2" id="KW-0597">Phosphoprotein</keyword>
<evidence type="ECO:0000256" key="4">
    <source>
        <dbReference type="ARBA" id="ARBA00022786"/>
    </source>
</evidence>
<dbReference type="SUPFAM" id="SSF54001">
    <property type="entry name" value="Cysteine proteinases"/>
    <property type="match status" value="1"/>
</dbReference>
<feature type="compositionally biased region" description="Polar residues" evidence="6">
    <location>
        <begin position="1427"/>
        <end position="1437"/>
    </location>
</feature>
<feature type="compositionally biased region" description="Basic and acidic residues" evidence="6">
    <location>
        <begin position="1305"/>
        <end position="1314"/>
    </location>
</feature>
<dbReference type="GO" id="GO:0006508">
    <property type="term" value="P:proteolysis"/>
    <property type="evidence" value="ECO:0007669"/>
    <property type="project" value="UniProtKB-KW"/>
</dbReference>
<comment type="similarity">
    <text evidence="1">Belongs to the peptidase C48 family.</text>
</comment>
<feature type="region of interest" description="Disordered" evidence="6">
    <location>
        <begin position="132"/>
        <end position="354"/>
    </location>
</feature>
<evidence type="ECO:0000313" key="9">
    <source>
        <dbReference type="Proteomes" id="UP000799424"/>
    </source>
</evidence>
<feature type="region of interest" description="Disordered" evidence="6">
    <location>
        <begin position="907"/>
        <end position="927"/>
    </location>
</feature>
<feature type="compositionally biased region" description="Polar residues" evidence="6">
    <location>
        <begin position="417"/>
        <end position="431"/>
    </location>
</feature>
<dbReference type="GO" id="GO:0070139">
    <property type="term" value="F:SUMO-specific endopeptidase activity"/>
    <property type="evidence" value="ECO:0007669"/>
    <property type="project" value="TreeGrafter"/>
</dbReference>
<feature type="compositionally biased region" description="Polar residues" evidence="6">
    <location>
        <begin position="179"/>
        <end position="194"/>
    </location>
</feature>
<feature type="compositionally biased region" description="Polar residues" evidence="6">
    <location>
        <begin position="1276"/>
        <end position="1286"/>
    </location>
</feature>
<feature type="compositionally biased region" description="Basic and acidic residues" evidence="6">
    <location>
        <begin position="1414"/>
        <end position="1424"/>
    </location>
</feature>
<feature type="region of interest" description="Disordered" evidence="6">
    <location>
        <begin position="1153"/>
        <end position="1370"/>
    </location>
</feature>
<keyword evidence="3" id="KW-0645">Protease</keyword>
<dbReference type="GO" id="GO:0005634">
    <property type="term" value="C:nucleus"/>
    <property type="evidence" value="ECO:0007669"/>
    <property type="project" value="TreeGrafter"/>
</dbReference>
<accession>A0A6A7A035</accession>
<dbReference type="InterPro" id="IPR051947">
    <property type="entry name" value="Sentrin-specific_protease"/>
</dbReference>
<feature type="domain" description="Ubiquitin-like protease family profile" evidence="7">
    <location>
        <begin position="683"/>
        <end position="997"/>
    </location>
</feature>
<dbReference type="PANTHER" id="PTHR46896">
    <property type="entry name" value="SENTRIN-SPECIFIC PROTEASE"/>
    <property type="match status" value="1"/>
</dbReference>
<feature type="region of interest" description="Disordered" evidence="6">
    <location>
        <begin position="14"/>
        <end position="74"/>
    </location>
</feature>
<dbReference type="OrthoDB" id="442460at2759"/>
<dbReference type="GO" id="GO:0005737">
    <property type="term" value="C:cytoplasm"/>
    <property type="evidence" value="ECO:0007669"/>
    <property type="project" value="TreeGrafter"/>
</dbReference>
<evidence type="ECO:0000256" key="2">
    <source>
        <dbReference type="ARBA" id="ARBA00022553"/>
    </source>
</evidence>